<name>A0A1S9DTL5_ASPOZ</name>
<evidence type="ECO:0000313" key="2">
    <source>
        <dbReference type="EMBL" id="OOO12340.1"/>
    </source>
</evidence>
<protein>
    <submittedName>
        <fullName evidence="2">Uncharacterized protein</fullName>
    </submittedName>
</protein>
<proteinExistence type="predicted"/>
<comment type="caution">
    <text evidence="2">The sequence shown here is derived from an EMBL/GenBank/DDBJ whole genome shotgun (WGS) entry which is preliminary data.</text>
</comment>
<reference evidence="2 3" key="1">
    <citation type="submission" date="2016-10" db="EMBL/GenBank/DDBJ databases">
        <title>Genome sequencing of Aspergillus oryzae BCC7051.</title>
        <authorList>
            <person name="Thammarongtham C."/>
            <person name="Vorapreeda T."/>
            <person name="Nookaew I."/>
            <person name="Srisuk T."/>
            <person name="Land M."/>
            <person name="Jeennor S."/>
            <person name="Laoteng K."/>
        </authorList>
    </citation>
    <scope>NUCLEOTIDE SEQUENCE [LARGE SCALE GENOMIC DNA]</scope>
    <source>
        <strain evidence="2 3">BCC7051</strain>
    </source>
</reference>
<evidence type="ECO:0000256" key="1">
    <source>
        <dbReference type="SAM" id="MobiDB-lite"/>
    </source>
</evidence>
<feature type="region of interest" description="Disordered" evidence="1">
    <location>
        <begin position="1"/>
        <end position="20"/>
    </location>
</feature>
<gene>
    <name evidence="2" type="ORF">OAory_01000890</name>
</gene>
<sequence length="112" mass="12348">MGEMEVEDPGIPVNDIADNPTKLEEKAKNESGEDVVLDSDWTDVKQFESCQNVRAILLRKQDPPGGVARIEGSPSRYILTAKVTGVILLAAKPGEKIILLGYPSVRCFRRRP</sequence>
<accession>A0A1S9DTL5</accession>
<evidence type="ECO:0000313" key="3">
    <source>
        <dbReference type="Proteomes" id="UP000190312"/>
    </source>
</evidence>
<dbReference type="AlphaFoldDB" id="A0A1S9DTL5"/>
<dbReference type="Proteomes" id="UP000190312">
    <property type="component" value="Unassembled WGS sequence"/>
</dbReference>
<dbReference type="EMBL" id="MKZY01000002">
    <property type="protein sequence ID" value="OOO12340.1"/>
    <property type="molecule type" value="Genomic_DNA"/>
</dbReference>
<organism evidence="2 3">
    <name type="scientific">Aspergillus oryzae</name>
    <name type="common">Yellow koji mold</name>
    <dbReference type="NCBI Taxonomy" id="5062"/>
    <lineage>
        <taxon>Eukaryota</taxon>
        <taxon>Fungi</taxon>
        <taxon>Dikarya</taxon>
        <taxon>Ascomycota</taxon>
        <taxon>Pezizomycotina</taxon>
        <taxon>Eurotiomycetes</taxon>
        <taxon>Eurotiomycetidae</taxon>
        <taxon>Eurotiales</taxon>
        <taxon>Aspergillaceae</taxon>
        <taxon>Aspergillus</taxon>
        <taxon>Aspergillus subgen. Circumdati</taxon>
    </lineage>
</organism>